<reference evidence="3 4" key="1">
    <citation type="submission" date="2021-03" db="EMBL/GenBank/DDBJ databases">
        <title>Aliifodinibius sp. nov., a new bacterium isolated from saline soil.</title>
        <authorList>
            <person name="Galisteo C."/>
            <person name="De La Haba R."/>
            <person name="Sanchez-Porro C."/>
            <person name="Ventosa A."/>
        </authorList>
    </citation>
    <scope>NUCLEOTIDE SEQUENCE [LARGE SCALE GENOMIC DNA]</scope>
    <source>
        <strain evidence="3 4">1BSP15-2V2</strain>
    </source>
</reference>
<gene>
    <name evidence="3" type="ORF">J6I44_05215</name>
</gene>
<dbReference type="Pfam" id="PF23951">
    <property type="entry name" value="DUF7282"/>
    <property type="match status" value="2"/>
</dbReference>
<evidence type="ECO:0000313" key="4">
    <source>
        <dbReference type="Proteomes" id="UP001207918"/>
    </source>
</evidence>
<feature type="chain" id="PRO_5046940445" description="DUF7282 domain-containing protein" evidence="1">
    <location>
        <begin position="20"/>
        <end position="263"/>
    </location>
</feature>
<feature type="signal peptide" evidence="1">
    <location>
        <begin position="1"/>
        <end position="19"/>
    </location>
</feature>
<keyword evidence="4" id="KW-1185">Reference proteome</keyword>
<feature type="domain" description="DUF7282" evidence="2">
    <location>
        <begin position="33"/>
        <end position="146"/>
    </location>
</feature>
<dbReference type="Proteomes" id="UP001207918">
    <property type="component" value="Unassembled WGS sequence"/>
</dbReference>
<name>A0ABT3PM45_9BACT</name>
<accession>A0ABT3PM45</accession>
<keyword evidence="1" id="KW-0732">Signal</keyword>
<dbReference type="InterPro" id="IPR055706">
    <property type="entry name" value="Slg1/2_DUF7282"/>
</dbReference>
<sequence>MTSLSPKLSLLLMLILPLAACNDDATGPAGNQPSLTVESQGTFEGNQVVIPELAITQSGWVVIHRSNAAGTGPMVPPIIGKTKIETGTSTDVRIQLEESVANDEQLFAMLHKDTGVAGEYEFNGSNTPDQPFTVEGEIAAKSFTITQTNPELTSVPDQPNDGAFEVDVNAAEDGWLVLHQANSSGNGPGRVVGSAMVSAGTNSDVSIALNEGESVSTGETLFAMLHYDTGTKGEYEFDGQNGLDLPVVFDGNVVVKPFTIEAN</sequence>
<protein>
    <recommendedName>
        <fullName evidence="2">DUF7282 domain-containing protein</fullName>
    </recommendedName>
</protein>
<evidence type="ECO:0000256" key="1">
    <source>
        <dbReference type="SAM" id="SignalP"/>
    </source>
</evidence>
<evidence type="ECO:0000313" key="3">
    <source>
        <dbReference type="EMBL" id="MCW9706239.1"/>
    </source>
</evidence>
<dbReference type="EMBL" id="JAGGJA010000003">
    <property type="protein sequence ID" value="MCW9706239.1"/>
    <property type="molecule type" value="Genomic_DNA"/>
</dbReference>
<feature type="domain" description="DUF7282" evidence="2">
    <location>
        <begin position="166"/>
        <end position="259"/>
    </location>
</feature>
<dbReference type="RefSeq" id="WP_265764942.1">
    <property type="nucleotide sequence ID" value="NZ_JAGGJA010000003.1"/>
</dbReference>
<comment type="caution">
    <text evidence="3">The sequence shown here is derived from an EMBL/GenBank/DDBJ whole genome shotgun (WGS) entry which is preliminary data.</text>
</comment>
<organism evidence="3 4">
    <name type="scientific">Fodinibius salsisoli</name>
    <dbReference type="NCBI Taxonomy" id="2820877"/>
    <lineage>
        <taxon>Bacteria</taxon>
        <taxon>Pseudomonadati</taxon>
        <taxon>Balneolota</taxon>
        <taxon>Balneolia</taxon>
        <taxon>Balneolales</taxon>
        <taxon>Balneolaceae</taxon>
        <taxon>Fodinibius</taxon>
    </lineage>
</organism>
<proteinExistence type="predicted"/>
<evidence type="ECO:0000259" key="2">
    <source>
        <dbReference type="Pfam" id="PF23951"/>
    </source>
</evidence>